<sequence length="195" mass="21428">MAKQESSPPVIGGMNVAARPSLDGATLGQNRRRICSGKVYLDTSTGLRKHPEKCHLFYCEFCFWFAESAELLGQHIDSLHGKCADRTTIFSNVGENCDDDILCMRLGLYGRGSLVDYIASNIESLTKYPVQSVDPDDVQKSPITPTDDGTTVEEQIIKLGAESIREDKASGITNKDIMLVPSIVITRIDGSTIKW</sequence>
<protein>
    <submittedName>
        <fullName evidence="1">Uncharacterized protein</fullName>
    </submittedName>
</protein>
<name>A0A1B7NM31_9EURO</name>
<gene>
    <name evidence="1" type="ORF">ACJ72_07823</name>
</gene>
<dbReference type="EMBL" id="LGUA01001964">
    <property type="protein sequence ID" value="OAX77874.1"/>
    <property type="molecule type" value="Genomic_DNA"/>
</dbReference>
<evidence type="ECO:0000313" key="2">
    <source>
        <dbReference type="Proteomes" id="UP000091918"/>
    </source>
</evidence>
<dbReference type="AlphaFoldDB" id="A0A1B7NM31"/>
<accession>A0A1B7NM31</accession>
<dbReference type="Proteomes" id="UP000091918">
    <property type="component" value="Unassembled WGS sequence"/>
</dbReference>
<dbReference type="OrthoDB" id="6077919at2759"/>
<dbReference type="STRING" id="1658172.A0A1B7NM31"/>
<proteinExistence type="predicted"/>
<organism evidence="1 2">
    <name type="scientific">Emergomyces africanus</name>
    <dbReference type="NCBI Taxonomy" id="1955775"/>
    <lineage>
        <taxon>Eukaryota</taxon>
        <taxon>Fungi</taxon>
        <taxon>Dikarya</taxon>
        <taxon>Ascomycota</taxon>
        <taxon>Pezizomycotina</taxon>
        <taxon>Eurotiomycetes</taxon>
        <taxon>Eurotiomycetidae</taxon>
        <taxon>Onygenales</taxon>
        <taxon>Ajellomycetaceae</taxon>
        <taxon>Emergomyces</taxon>
    </lineage>
</organism>
<evidence type="ECO:0000313" key="1">
    <source>
        <dbReference type="EMBL" id="OAX77874.1"/>
    </source>
</evidence>
<keyword evidence="2" id="KW-1185">Reference proteome</keyword>
<comment type="caution">
    <text evidence="1">The sequence shown here is derived from an EMBL/GenBank/DDBJ whole genome shotgun (WGS) entry which is preliminary data.</text>
</comment>
<reference evidence="1 2" key="1">
    <citation type="submission" date="2015-07" db="EMBL/GenBank/DDBJ databases">
        <title>Emmonsia species relationships and genome sequence.</title>
        <authorList>
            <person name="Cuomo C.A."/>
            <person name="Schwartz I.S."/>
            <person name="Kenyon C."/>
            <person name="de Hoog G.S."/>
            <person name="Govender N.P."/>
            <person name="Botha A."/>
            <person name="Moreno L."/>
            <person name="de Vries M."/>
            <person name="Munoz J.F."/>
            <person name="Stielow J.B."/>
        </authorList>
    </citation>
    <scope>NUCLEOTIDE SEQUENCE [LARGE SCALE GENOMIC DNA]</scope>
    <source>
        <strain evidence="1 2">CBS 136260</strain>
    </source>
</reference>